<dbReference type="Gene3D" id="1.20.120.330">
    <property type="entry name" value="Nucleotidyltransferases domain 2"/>
    <property type="match status" value="1"/>
</dbReference>
<feature type="domain" description="HEPN" evidence="1">
    <location>
        <begin position="45"/>
        <end position="160"/>
    </location>
</feature>
<sequence length="165" mass="17861">MPRLRRPSPPMCSTASLRGFWSVLLTSSTAPMSTIHLDASADTWWRQAQCDLRAAEHLLQGGFARHAAVLAHLAVEKALKAVYRHQHEAPPPASHDVAYLAGQIDWPEKNAPHDRARMLDALGDHGVVALYTDQAFGPGVPNDATARARLADAHMLIQALAPALA</sequence>
<organism evidence="2 3">
    <name type="scientific">Longimonas halophila</name>
    <dbReference type="NCBI Taxonomy" id="1469170"/>
    <lineage>
        <taxon>Bacteria</taxon>
        <taxon>Pseudomonadati</taxon>
        <taxon>Rhodothermota</taxon>
        <taxon>Rhodothermia</taxon>
        <taxon>Rhodothermales</taxon>
        <taxon>Salisaetaceae</taxon>
        <taxon>Longimonas</taxon>
    </lineage>
</organism>
<dbReference type="InterPro" id="IPR007842">
    <property type="entry name" value="HEPN_dom"/>
</dbReference>
<gene>
    <name evidence="2" type="ORF">CRI93_04995</name>
</gene>
<reference evidence="2 3" key="1">
    <citation type="submission" date="2017-10" db="EMBL/GenBank/DDBJ databases">
        <title>Draft genome of Longimonas halophila.</title>
        <authorList>
            <person name="Goh K.M."/>
            <person name="Shamsir M.S."/>
            <person name="Lim S.W."/>
        </authorList>
    </citation>
    <scope>NUCLEOTIDE SEQUENCE [LARGE SCALE GENOMIC DNA]</scope>
    <source>
        <strain evidence="2 3">KCTC 42399</strain>
    </source>
</reference>
<dbReference type="AlphaFoldDB" id="A0A2H3NNR5"/>
<dbReference type="Pfam" id="PF05168">
    <property type="entry name" value="HEPN"/>
    <property type="match status" value="1"/>
</dbReference>
<keyword evidence="3" id="KW-1185">Reference proteome</keyword>
<proteinExistence type="predicted"/>
<dbReference type="EMBL" id="PDEP01000003">
    <property type="protein sequence ID" value="PEN08470.1"/>
    <property type="molecule type" value="Genomic_DNA"/>
</dbReference>
<comment type="caution">
    <text evidence="2">The sequence shown here is derived from an EMBL/GenBank/DDBJ whole genome shotgun (WGS) entry which is preliminary data.</text>
</comment>
<evidence type="ECO:0000313" key="3">
    <source>
        <dbReference type="Proteomes" id="UP000221024"/>
    </source>
</evidence>
<accession>A0A2H3NNR5</accession>
<protein>
    <recommendedName>
        <fullName evidence="1">HEPN domain-containing protein</fullName>
    </recommendedName>
</protein>
<dbReference type="Proteomes" id="UP000221024">
    <property type="component" value="Unassembled WGS sequence"/>
</dbReference>
<dbReference type="SUPFAM" id="SSF81593">
    <property type="entry name" value="Nucleotidyltransferase substrate binding subunit/domain"/>
    <property type="match status" value="1"/>
</dbReference>
<dbReference type="OrthoDB" id="32815at2"/>
<evidence type="ECO:0000313" key="2">
    <source>
        <dbReference type="EMBL" id="PEN08470.1"/>
    </source>
</evidence>
<evidence type="ECO:0000259" key="1">
    <source>
        <dbReference type="PROSITE" id="PS50910"/>
    </source>
</evidence>
<dbReference type="PROSITE" id="PS50910">
    <property type="entry name" value="HEPN"/>
    <property type="match status" value="1"/>
</dbReference>
<dbReference type="SMART" id="SM00748">
    <property type="entry name" value="HEPN"/>
    <property type="match status" value="1"/>
</dbReference>
<name>A0A2H3NNR5_9BACT</name>